<feature type="transmembrane region" description="Helical" evidence="1">
    <location>
        <begin position="69"/>
        <end position="92"/>
    </location>
</feature>
<evidence type="ECO:0000313" key="2">
    <source>
        <dbReference type="EMBL" id="GBN53838.1"/>
    </source>
</evidence>
<gene>
    <name evidence="2" type="ORF">AVEN_255717_1</name>
</gene>
<protein>
    <submittedName>
        <fullName evidence="2">Uncharacterized protein</fullName>
    </submittedName>
</protein>
<organism evidence="2 3">
    <name type="scientific">Araneus ventricosus</name>
    <name type="common">Orbweaver spider</name>
    <name type="synonym">Epeira ventricosa</name>
    <dbReference type="NCBI Taxonomy" id="182803"/>
    <lineage>
        <taxon>Eukaryota</taxon>
        <taxon>Metazoa</taxon>
        <taxon>Ecdysozoa</taxon>
        <taxon>Arthropoda</taxon>
        <taxon>Chelicerata</taxon>
        <taxon>Arachnida</taxon>
        <taxon>Araneae</taxon>
        <taxon>Araneomorphae</taxon>
        <taxon>Entelegynae</taxon>
        <taxon>Araneoidea</taxon>
        <taxon>Araneidae</taxon>
        <taxon>Araneus</taxon>
    </lineage>
</organism>
<name>A0A4Y2PPI7_ARAVE</name>
<sequence>MTGEDLQKFPESRVMRITTIGSIPIRGLWTMIGEDLQKFPESRVMGITAIDSIPIRNLHNFEKNALLEFLLHFSCILTHYLGLVAFTFVTLVSRFEATGRLFWD</sequence>
<comment type="caution">
    <text evidence="2">The sequence shown here is derived from an EMBL/GenBank/DDBJ whole genome shotgun (WGS) entry which is preliminary data.</text>
</comment>
<evidence type="ECO:0000313" key="3">
    <source>
        <dbReference type="Proteomes" id="UP000499080"/>
    </source>
</evidence>
<dbReference type="AlphaFoldDB" id="A0A4Y2PPI7"/>
<dbReference type="EMBL" id="BGPR01011961">
    <property type="protein sequence ID" value="GBN53838.1"/>
    <property type="molecule type" value="Genomic_DNA"/>
</dbReference>
<accession>A0A4Y2PPI7</accession>
<evidence type="ECO:0000256" key="1">
    <source>
        <dbReference type="SAM" id="Phobius"/>
    </source>
</evidence>
<keyword evidence="1" id="KW-1133">Transmembrane helix</keyword>
<dbReference type="Proteomes" id="UP000499080">
    <property type="component" value="Unassembled WGS sequence"/>
</dbReference>
<keyword evidence="3" id="KW-1185">Reference proteome</keyword>
<keyword evidence="1" id="KW-0472">Membrane</keyword>
<reference evidence="2 3" key="1">
    <citation type="journal article" date="2019" name="Sci. Rep.">
        <title>Orb-weaving spider Araneus ventricosus genome elucidates the spidroin gene catalogue.</title>
        <authorList>
            <person name="Kono N."/>
            <person name="Nakamura H."/>
            <person name="Ohtoshi R."/>
            <person name="Moran D.A.P."/>
            <person name="Shinohara A."/>
            <person name="Yoshida Y."/>
            <person name="Fujiwara M."/>
            <person name="Mori M."/>
            <person name="Tomita M."/>
            <person name="Arakawa K."/>
        </authorList>
    </citation>
    <scope>NUCLEOTIDE SEQUENCE [LARGE SCALE GENOMIC DNA]</scope>
</reference>
<proteinExistence type="predicted"/>
<keyword evidence="1" id="KW-0812">Transmembrane</keyword>